<dbReference type="PANTHER" id="PTHR12526:SF590">
    <property type="entry name" value="ALPHA-MALTOSE-1-PHOSPHATE SYNTHASE"/>
    <property type="match status" value="1"/>
</dbReference>
<keyword evidence="2" id="KW-1185">Reference proteome</keyword>
<sequence>MKYHIALNTPCDLETIAQNAQAGKCPSHIMWEMSQLLGAKVHQPTADLVLPTDKMLAKIIGHPEHWALARKLSLQLQEDDVIYCDGEYLGFTIATLCGAKHNRPKIVVFIHNINRPRGRLALKLFDLANRIDLFVTGFTSQAEFLRNYLGLPENRICLLSAPPIDTSFFTPGLLSNKKLRPVIGSGGMEKRDYRTLAAATEDLNVDVKICAFSRNAIALKKTFPEIIPPNMSHGFYDWCELVQLYRDSDLVVITMFENNYQAGLTTMFEAMACCRPVVITRSSGIIGELIDLGIVTGVNIGDYNGLKQTIVKLLNEPQKTEIQAQRGYEFVLDQFSHNSFIKGLVSKLFSTFRSENKTKNRYFQTTLQTSFLRRKLFSGSRADFFF</sequence>
<reference evidence="1 2" key="1">
    <citation type="submission" date="2022-10" db="EMBL/GenBank/DDBJ databases">
        <title>Identification of biosynthetic pathway for the production of the potent trypsin inhibitor radiosumin.</title>
        <authorList>
            <person name="Fewer D.P."/>
            <person name="Delbaje E."/>
            <person name="Ouyang X."/>
            <person name="Agostino P.D."/>
            <person name="Wahlsten M."/>
            <person name="Jokela J."/>
            <person name="Permi P."/>
            <person name="Haapaniemi E."/>
            <person name="Koistinen H."/>
        </authorList>
    </citation>
    <scope>NUCLEOTIDE SEQUENCE [LARGE SCALE GENOMIC DNA]</scope>
    <source>
        <strain evidence="1 2">NIES-515</strain>
    </source>
</reference>
<dbReference type="Pfam" id="PF13692">
    <property type="entry name" value="Glyco_trans_1_4"/>
    <property type="match status" value="1"/>
</dbReference>
<dbReference type="SUPFAM" id="SSF53756">
    <property type="entry name" value="UDP-Glycosyltransferase/glycogen phosphorylase"/>
    <property type="match status" value="1"/>
</dbReference>
<organism evidence="1 2">
    <name type="scientific">Plectonema radiosum NIES-515</name>
    <dbReference type="NCBI Taxonomy" id="2986073"/>
    <lineage>
        <taxon>Bacteria</taxon>
        <taxon>Bacillati</taxon>
        <taxon>Cyanobacteriota</taxon>
        <taxon>Cyanophyceae</taxon>
        <taxon>Oscillatoriophycideae</taxon>
        <taxon>Oscillatoriales</taxon>
        <taxon>Microcoleaceae</taxon>
        <taxon>Plectonema</taxon>
    </lineage>
</organism>
<protein>
    <submittedName>
        <fullName evidence="1">Glycosyltransferase family 4 protein</fullName>
    </submittedName>
</protein>
<accession>A0ABT3B564</accession>
<dbReference type="RefSeq" id="WP_263748160.1">
    <property type="nucleotide sequence ID" value="NZ_JAOWRF010000337.1"/>
</dbReference>
<dbReference type="EMBL" id="JAOWRF010000337">
    <property type="protein sequence ID" value="MCV3216506.1"/>
    <property type="molecule type" value="Genomic_DNA"/>
</dbReference>
<dbReference type="CDD" id="cd03801">
    <property type="entry name" value="GT4_PimA-like"/>
    <property type="match status" value="1"/>
</dbReference>
<evidence type="ECO:0000313" key="1">
    <source>
        <dbReference type="EMBL" id="MCV3216506.1"/>
    </source>
</evidence>
<comment type="caution">
    <text evidence="1">The sequence shown here is derived from an EMBL/GenBank/DDBJ whole genome shotgun (WGS) entry which is preliminary data.</text>
</comment>
<gene>
    <name evidence="1" type="ORF">OGM63_23830</name>
</gene>
<dbReference type="Proteomes" id="UP001526143">
    <property type="component" value="Unassembled WGS sequence"/>
</dbReference>
<dbReference type="PANTHER" id="PTHR12526">
    <property type="entry name" value="GLYCOSYLTRANSFERASE"/>
    <property type="match status" value="1"/>
</dbReference>
<evidence type="ECO:0000313" key="2">
    <source>
        <dbReference type="Proteomes" id="UP001526143"/>
    </source>
</evidence>
<proteinExistence type="predicted"/>
<dbReference type="Gene3D" id="3.40.50.2000">
    <property type="entry name" value="Glycogen Phosphorylase B"/>
    <property type="match status" value="2"/>
</dbReference>
<name>A0ABT3B564_9CYAN</name>